<dbReference type="PaxDb" id="5061-CADANGAP00010938"/>
<evidence type="ECO:0000313" key="1">
    <source>
        <dbReference type="EMBL" id="GAQ42926.1"/>
    </source>
</evidence>
<name>A0A100ILD6_ASPNG</name>
<dbReference type="OrthoDB" id="5153521at2759"/>
<dbReference type="AlphaFoldDB" id="A0A100ILD6"/>
<dbReference type="OMA" id="NSRAKWA"/>
<dbReference type="Proteomes" id="UP000068243">
    <property type="component" value="Unassembled WGS sequence"/>
</dbReference>
<dbReference type="VEuPathDB" id="FungiDB:An14g02200"/>
<comment type="caution">
    <text evidence="1">The sequence shown here is derived from an EMBL/GenBank/DDBJ whole genome shotgun (WGS) entry which is preliminary data.</text>
</comment>
<accession>A0A100ILD6</accession>
<dbReference type="EMBL" id="BCMY01000008">
    <property type="protein sequence ID" value="GAQ42926.1"/>
    <property type="molecule type" value="Genomic_DNA"/>
</dbReference>
<organism evidence="1 2">
    <name type="scientific">Aspergillus niger</name>
    <dbReference type="NCBI Taxonomy" id="5061"/>
    <lineage>
        <taxon>Eukaryota</taxon>
        <taxon>Fungi</taxon>
        <taxon>Dikarya</taxon>
        <taxon>Ascomycota</taxon>
        <taxon>Pezizomycotina</taxon>
        <taxon>Eurotiomycetes</taxon>
        <taxon>Eurotiomycetidae</taxon>
        <taxon>Eurotiales</taxon>
        <taxon>Aspergillaceae</taxon>
        <taxon>Aspergillus</taxon>
        <taxon>Aspergillus subgen. Circumdati</taxon>
    </lineage>
</organism>
<dbReference type="VEuPathDB" id="FungiDB:M747DRAFT_300792"/>
<protein>
    <submittedName>
        <fullName evidence="1">Similar to An14g02200</fullName>
    </submittedName>
</protein>
<sequence length="184" mass="20765">MSDTLLDIRRAGVEAKRAHDHKAKWAYGSRSTLPRYSQAVHSHVLHKARPRLPATHYTTLTRQMRFQRKAETNHHLSDAKIALRADVREALDSGTSDSSSDDIDDPAAAEKILDDAEGKDTLRDYDVAGQTILSDAVSKAVEKFETKETERIVKEYEMISYEGETALGYMADDDDFELVDRIKL</sequence>
<reference evidence="2" key="1">
    <citation type="journal article" date="2016" name="Genome Announc.">
        <title>Draft genome sequence of Aspergillus niger strain An76.</title>
        <authorList>
            <person name="Gong W."/>
            <person name="Cheng Z."/>
            <person name="Zhang H."/>
            <person name="Liu L."/>
            <person name="Gao P."/>
            <person name="Wang L."/>
        </authorList>
    </citation>
    <scope>NUCLEOTIDE SEQUENCE [LARGE SCALE GENOMIC DNA]</scope>
    <source>
        <strain evidence="2">An76</strain>
    </source>
</reference>
<gene>
    <name evidence="1" type="ORF">ABL_05587</name>
</gene>
<dbReference type="VEuPathDB" id="FungiDB:ASPNIDRAFT2_1141556"/>
<evidence type="ECO:0000313" key="2">
    <source>
        <dbReference type="Proteomes" id="UP000068243"/>
    </source>
</evidence>
<proteinExistence type="predicted"/>
<dbReference type="VEuPathDB" id="FungiDB:ATCC64974_1980"/>